<dbReference type="InterPro" id="IPR018309">
    <property type="entry name" value="Tscrpt_reg_PadR_C"/>
</dbReference>
<keyword evidence="3" id="KW-1185">Reference proteome</keyword>
<dbReference type="EMBL" id="JACCBU010000001">
    <property type="protein sequence ID" value="NYE72290.1"/>
    <property type="molecule type" value="Genomic_DNA"/>
</dbReference>
<reference evidence="2 3" key="1">
    <citation type="submission" date="2020-07" db="EMBL/GenBank/DDBJ databases">
        <title>Sequencing the genomes of 1000 actinobacteria strains.</title>
        <authorList>
            <person name="Klenk H.-P."/>
        </authorList>
    </citation>
    <scope>NUCLEOTIDE SEQUENCE [LARGE SCALE GENOMIC DNA]</scope>
    <source>
        <strain evidence="2 3">DSM 22083</strain>
    </source>
</reference>
<sequence length="175" mass="19651">MKYFILGLLLAQPQTLYDLHRRFASGISHIYAASFGSIHRALRQLADAGEVAVVGTPDTARGKKRYRVTARGRRTWLDWMRTPGSTEDTELAALARVFLLGLVDDPDQRHEVLRRLHQRAVTDHRSLQQVKTALEADHETGRYPRRVLDFGLSAGQGLVDWLAELLSETPAGARP</sequence>
<dbReference type="InterPro" id="IPR036388">
    <property type="entry name" value="WH-like_DNA-bd_sf"/>
</dbReference>
<proteinExistence type="predicted"/>
<evidence type="ECO:0000259" key="1">
    <source>
        <dbReference type="Pfam" id="PF10400"/>
    </source>
</evidence>
<organism evidence="2 3">
    <name type="scientific">Microlunatus parietis</name>
    <dbReference type="NCBI Taxonomy" id="682979"/>
    <lineage>
        <taxon>Bacteria</taxon>
        <taxon>Bacillati</taxon>
        <taxon>Actinomycetota</taxon>
        <taxon>Actinomycetes</taxon>
        <taxon>Propionibacteriales</taxon>
        <taxon>Propionibacteriaceae</taxon>
        <taxon>Microlunatus</taxon>
    </lineage>
</organism>
<evidence type="ECO:0000313" key="3">
    <source>
        <dbReference type="Proteomes" id="UP000569914"/>
    </source>
</evidence>
<gene>
    <name evidence="2" type="ORF">BKA15_003619</name>
</gene>
<dbReference type="SUPFAM" id="SSF46785">
    <property type="entry name" value="Winged helix' DNA-binding domain"/>
    <property type="match status" value="1"/>
</dbReference>
<dbReference type="GO" id="GO:0003677">
    <property type="term" value="F:DNA binding"/>
    <property type="evidence" value="ECO:0007669"/>
    <property type="project" value="UniProtKB-KW"/>
</dbReference>
<feature type="domain" description="Transcription regulator PadR C-terminal" evidence="1">
    <location>
        <begin position="94"/>
        <end position="167"/>
    </location>
</feature>
<dbReference type="Pfam" id="PF10400">
    <property type="entry name" value="Vir_act_alpha_C"/>
    <property type="match status" value="1"/>
</dbReference>
<accession>A0A7Y9I8P1</accession>
<comment type="caution">
    <text evidence="2">The sequence shown here is derived from an EMBL/GenBank/DDBJ whole genome shotgun (WGS) entry which is preliminary data.</text>
</comment>
<name>A0A7Y9I8P1_9ACTN</name>
<dbReference type="Proteomes" id="UP000569914">
    <property type="component" value="Unassembled WGS sequence"/>
</dbReference>
<protein>
    <submittedName>
        <fullName evidence="2">DNA-binding PadR family transcriptional regulator</fullName>
    </submittedName>
</protein>
<dbReference type="AlphaFoldDB" id="A0A7Y9I8P1"/>
<dbReference type="PANTHER" id="PTHR43252:SF6">
    <property type="entry name" value="NEGATIVE TRANSCRIPTION REGULATOR PADR"/>
    <property type="match status" value="1"/>
</dbReference>
<dbReference type="PANTHER" id="PTHR43252">
    <property type="entry name" value="TRANSCRIPTIONAL REGULATOR YQJI"/>
    <property type="match status" value="1"/>
</dbReference>
<dbReference type="Gene3D" id="1.10.10.10">
    <property type="entry name" value="Winged helix-like DNA-binding domain superfamily/Winged helix DNA-binding domain"/>
    <property type="match status" value="1"/>
</dbReference>
<dbReference type="RefSeq" id="WP_179752992.1">
    <property type="nucleotide sequence ID" value="NZ_JACCBU010000001.1"/>
</dbReference>
<evidence type="ECO:0000313" key="2">
    <source>
        <dbReference type="EMBL" id="NYE72290.1"/>
    </source>
</evidence>
<dbReference type="InterPro" id="IPR036390">
    <property type="entry name" value="WH_DNA-bd_sf"/>
</dbReference>
<keyword evidence="2" id="KW-0238">DNA-binding</keyword>